<sequence>LSVLLACCHYTNFKSITCNIGFKLLEQLASHISFITPGVSDPAIVVVLFLFRCCCPLLPRSICCNRYAISSVVASIRVDGAVNAWRSLCGSVCCDGDFSRSRGGSRDGPRSNREGECGLGANGDDW</sequence>
<evidence type="ECO:0000256" key="1">
    <source>
        <dbReference type="SAM" id="MobiDB-lite"/>
    </source>
</evidence>
<organism evidence="2 3">
    <name type="scientific">Vigna mungo</name>
    <name type="common">Black gram</name>
    <name type="synonym">Phaseolus mungo</name>
    <dbReference type="NCBI Taxonomy" id="3915"/>
    <lineage>
        <taxon>Eukaryota</taxon>
        <taxon>Viridiplantae</taxon>
        <taxon>Streptophyta</taxon>
        <taxon>Embryophyta</taxon>
        <taxon>Tracheophyta</taxon>
        <taxon>Spermatophyta</taxon>
        <taxon>Magnoliopsida</taxon>
        <taxon>eudicotyledons</taxon>
        <taxon>Gunneridae</taxon>
        <taxon>Pentapetalae</taxon>
        <taxon>rosids</taxon>
        <taxon>fabids</taxon>
        <taxon>Fabales</taxon>
        <taxon>Fabaceae</taxon>
        <taxon>Papilionoideae</taxon>
        <taxon>50 kb inversion clade</taxon>
        <taxon>NPAAA clade</taxon>
        <taxon>indigoferoid/millettioid clade</taxon>
        <taxon>Phaseoleae</taxon>
        <taxon>Vigna</taxon>
    </lineage>
</organism>
<feature type="non-terminal residue" evidence="2">
    <location>
        <position position="1"/>
    </location>
</feature>
<keyword evidence="3" id="KW-1185">Reference proteome</keyword>
<name>A0AAQ3MTL0_VIGMU</name>
<feature type="compositionally biased region" description="Gly residues" evidence="1">
    <location>
        <begin position="117"/>
        <end position="126"/>
    </location>
</feature>
<feature type="compositionally biased region" description="Basic and acidic residues" evidence="1">
    <location>
        <begin position="97"/>
        <end position="116"/>
    </location>
</feature>
<dbReference type="Proteomes" id="UP001374535">
    <property type="component" value="Chromosome 9"/>
</dbReference>
<dbReference type="AlphaFoldDB" id="A0AAQ3MTL0"/>
<feature type="region of interest" description="Disordered" evidence="1">
    <location>
        <begin position="96"/>
        <end position="126"/>
    </location>
</feature>
<evidence type="ECO:0000313" key="3">
    <source>
        <dbReference type="Proteomes" id="UP001374535"/>
    </source>
</evidence>
<gene>
    <name evidence="2" type="ORF">V8G54_029071</name>
</gene>
<accession>A0AAQ3MTL0</accession>
<protein>
    <submittedName>
        <fullName evidence="2">Uncharacterized protein</fullName>
    </submittedName>
</protein>
<dbReference type="EMBL" id="CP144692">
    <property type="protein sequence ID" value="WVY96920.1"/>
    <property type="molecule type" value="Genomic_DNA"/>
</dbReference>
<proteinExistence type="predicted"/>
<evidence type="ECO:0000313" key="2">
    <source>
        <dbReference type="EMBL" id="WVY96920.1"/>
    </source>
</evidence>
<reference evidence="2 3" key="1">
    <citation type="journal article" date="2023" name="Life. Sci Alliance">
        <title>Evolutionary insights into 3D genome organization and epigenetic landscape of Vigna mungo.</title>
        <authorList>
            <person name="Junaid A."/>
            <person name="Singh B."/>
            <person name="Bhatia S."/>
        </authorList>
    </citation>
    <scope>NUCLEOTIDE SEQUENCE [LARGE SCALE GENOMIC DNA]</scope>
    <source>
        <strain evidence="2">Urdbean</strain>
    </source>
</reference>